<dbReference type="InterPro" id="IPR052610">
    <property type="entry name" value="bHLH_transcription_regulator"/>
</dbReference>
<dbReference type="Proteomes" id="UP001652623">
    <property type="component" value="Chromosome 7"/>
</dbReference>
<keyword evidence="2" id="KW-0805">Transcription regulation</keyword>
<organism evidence="8 9">
    <name type="scientific">Ziziphus jujuba</name>
    <name type="common">Chinese jujube</name>
    <name type="synonym">Ziziphus sativa</name>
    <dbReference type="NCBI Taxonomy" id="326968"/>
    <lineage>
        <taxon>Eukaryota</taxon>
        <taxon>Viridiplantae</taxon>
        <taxon>Streptophyta</taxon>
        <taxon>Embryophyta</taxon>
        <taxon>Tracheophyta</taxon>
        <taxon>Spermatophyta</taxon>
        <taxon>Magnoliopsida</taxon>
        <taxon>eudicotyledons</taxon>
        <taxon>Gunneridae</taxon>
        <taxon>Pentapetalae</taxon>
        <taxon>rosids</taxon>
        <taxon>fabids</taxon>
        <taxon>Rosales</taxon>
        <taxon>Rhamnaceae</taxon>
        <taxon>Paliureae</taxon>
        <taxon>Ziziphus</taxon>
    </lineage>
</organism>
<keyword evidence="5" id="KW-0175">Coiled coil</keyword>
<dbReference type="GeneID" id="107424977"/>
<feature type="region of interest" description="Disordered" evidence="6">
    <location>
        <begin position="44"/>
        <end position="70"/>
    </location>
</feature>
<sequence length="345" mass="39106">MHALMEAPSTKWSSELEMEEMNCLDYYCLDDELSFESLYTESYLSHPNSNPKSSQCFTTYTPMQSPHGPQTVIERPAKQLKITLDSSSSSHIISFQSSNESTVKPKESVGYNSNGNGNMDFPSLISYQDSYKQMQNLSTNYGQGVKRPVNDSAMRLSRTPSLAKDHVIAERKRREKLTQRFIALSAILPGLKKMDKASVLGDALKYVKQLQERLKMLEEQATKKTVQSVVLVKRFHVSDEGDISSSDHNHNEVVNSCYDQLLPEVEARVLGKDVLIRIHSEKLDQGCLVEILNEIEKLYLTIVNSSVLQFANSTHITIVAQMEIEFCMKAKELARNLRHAFLNFI</sequence>
<keyword evidence="4" id="KW-0539">Nucleus</keyword>
<dbReference type="PANTHER" id="PTHR45959:SF2">
    <property type="entry name" value="BHLH TRANSCRIPTION FACTOR"/>
    <property type="match status" value="1"/>
</dbReference>
<dbReference type="CDD" id="cd11452">
    <property type="entry name" value="bHLH_AtNAI1_like"/>
    <property type="match status" value="1"/>
</dbReference>
<dbReference type="SMART" id="SM00353">
    <property type="entry name" value="HLH"/>
    <property type="match status" value="1"/>
</dbReference>
<feature type="compositionally biased region" description="Polar residues" evidence="6">
    <location>
        <begin position="44"/>
        <end position="68"/>
    </location>
</feature>
<evidence type="ECO:0000256" key="5">
    <source>
        <dbReference type="SAM" id="Coils"/>
    </source>
</evidence>
<comment type="subcellular location">
    <subcellularLocation>
        <location evidence="1">Nucleus</location>
    </subcellularLocation>
</comment>
<dbReference type="InterPro" id="IPR036638">
    <property type="entry name" value="HLH_DNA-bd_sf"/>
</dbReference>
<evidence type="ECO:0000313" key="9">
    <source>
        <dbReference type="RefSeq" id="XP_048335737.2"/>
    </source>
</evidence>
<feature type="domain" description="BHLH" evidence="7">
    <location>
        <begin position="161"/>
        <end position="210"/>
    </location>
</feature>
<protein>
    <submittedName>
        <fullName evidence="9">Transcription factor bHLH18</fullName>
    </submittedName>
</protein>
<proteinExistence type="predicted"/>
<gene>
    <name evidence="9" type="primary">LOC107424977</name>
</gene>
<dbReference type="RefSeq" id="XP_048335737.2">
    <property type="nucleotide sequence ID" value="XM_048479780.2"/>
</dbReference>
<feature type="coiled-coil region" evidence="5">
    <location>
        <begin position="200"/>
        <end position="227"/>
    </location>
</feature>
<dbReference type="Pfam" id="PF00010">
    <property type="entry name" value="HLH"/>
    <property type="match status" value="1"/>
</dbReference>
<name>A0ABM3IUR3_ZIZJJ</name>
<dbReference type="InterPro" id="IPR011598">
    <property type="entry name" value="bHLH_dom"/>
</dbReference>
<evidence type="ECO:0000256" key="3">
    <source>
        <dbReference type="ARBA" id="ARBA00023163"/>
    </source>
</evidence>
<dbReference type="SUPFAM" id="SSF47459">
    <property type="entry name" value="HLH, helix-loop-helix DNA-binding domain"/>
    <property type="match status" value="1"/>
</dbReference>
<evidence type="ECO:0000256" key="4">
    <source>
        <dbReference type="ARBA" id="ARBA00023242"/>
    </source>
</evidence>
<keyword evidence="8" id="KW-1185">Reference proteome</keyword>
<evidence type="ECO:0000256" key="1">
    <source>
        <dbReference type="ARBA" id="ARBA00004123"/>
    </source>
</evidence>
<dbReference type="PANTHER" id="PTHR45959">
    <property type="entry name" value="BHLH TRANSCRIPTION FACTOR"/>
    <property type="match status" value="1"/>
</dbReference>
<reference evidence="9" key="1">
    <citation type="submission" date="2025-08" db="UniProtKB">
        <authorList>
            <consortium name="RefSeq"/>
        </authorList>
    </citation>
    <scope>IDENTIFICATION</scope>
    <source>
        <tissue evidence="9">Seedling</tissue>
    </source>
</reference>
<dbReference type="Gene3D" id="4.10.280.10">
    <property type="entry name" value="Helix-loop-helix DNA-binding domain"/>
    <property type="match status" value="1"/>
</dbReference>
<evidence type="ECO:0000313" key="8">
    <source>
        <dbReference type="Proteomes" id="UP001652623"/>
    </source>
</evidence>
<keyword evidence="3" id="KW-0804">Transcription</keyword>
<evidence type="ECO:0000256" key="6">
    <source>
        <dbReference type="SAM" id="MobiDB-lite"/>
    </source>
</evidence>
<dbReference type="PROSITE" id="PS50888">
    <property type="entry name" value="BHLH"/>
    <property type="match status" value="1"/>
</dbReference>
<evidence type="ECO:0000256" key="2">
    <source>
        <dbReference type="ARBA" id="ARBA00023015"/>
    </source>
</evidence>
<accession>A0ABM3IUR3</accession>
<evidence type="ECO:0000259" key="7">
    <source>
        <dbReference type="PROSITE" id="PS50888"/>
    </source>
</evidence>